<evidence type="ECO:0000313" key="3">
    <source>
        <dbReference type="Proteomes" id="UP000464754"/>
    </source>
</evidence>
<feature type="compositionally biased region" description="Acidic residues" evidence="1">
    <location>
        <begin position="72"/>
        <end position="82"/>
    </location>
</feature>
<gene>
    <name evidence="2" type="ORF">Aargi30884_15320</name>
</gene>
<dbReference type="Proteomes" id="UP000464754">
    <property type="component" value="Chromosome"/>
</dbReference>
<protein>
    <submittedName>
        <fullName evidence="2">Uncharacterized protein</fullName>
    </submittedName>
</protein>
<evidence type="ECO:0000313" key="2">
    <source>
        <dbReference type="EMBL" id="BBK22629.1"/>
    </source>
</evidence>
<sequence>MASAKCSKIEKLYEKKKKEIEKLRTQLDESEKDFQKIKKLYDKQLNWEKTGDLLQQEVDDYLAKHRKHKDEIQEESEQEPVTEESRWGYEE</sequence>
<name>A0A6N4TIQ7_9FIRM</name>
<dbReference type="RefSeq" id="WP_163051950.1">
    <property type="nucleotide sequence ID" value="NZ_AP019695.1"/>
</dbReference>
<dbReference type="KEGG" id="aarg:Aargi30884_15320"/>
<proteinExistence type="predicted"/>
<dbReference type="AlphaFoldDB" id="A0A6N4TIQ7"/>
<evidence type="ECO:0000256" key="1">
    <source>
        <dbReference type="SAM" id="MobiDB-lite"/>
    </source>
</evidence>
<accession>A0A6N4TIQ7</accession>
<dbReference type="EMBL" id="AP019695">
    <property type="protein sequence ID" value="BBK22629.1"/>
    <property type="molecule type" value="Genomic_DNA"/>
</dbReference>
<reference evidence="3" key="1">
    <citation type="submission" date="2019-05" db="EMBL/GenBank/DDBJ databases">
        <title>Complete genome sequencing of Absiella argi strain JCM 30884.</title>
        <authorList>
            <person name="Sakamoto M."/>
            <person name="Murakami T."/>
            <person name="Mori H."/>
        </authorList>
    </citation>
    <scope>NUCLEOTIDE SEQUENCE [LARGE SCALE GENOMIC DNA]</scope>
    <source>
        <strain evidence="3">JCM 30884</strain>
    </source>
</reference>
<keyword evidence="3" id="KW-1185">Reference proteome</keyword>
<feature type="region of interest" description="Disordered" evidence="1">
    <location>
        <begin position="67"/>
        <end position="91"/>
    </location>
</feature>
<organism evidence="2 3">
    <name type="scientific">Amedibacterium intestinale</name>
    <dbReference type="NCBI Taxonomy" id="2583452"/>
    <lineage>
        <taxon>Bacteria</taxon>
        <taxon>Bacillati</taxon>
        <taxon>Bacillota</taxon>
        <taxon>Erysipelotrichia</taxon>
        <taxon>Erysipelotrichales</taxon>
        <taxon>Erysipelotrichaceae</taxon>
        <taxon>Amedibacterium</taxon>
    </lineage>
</organism>